<dbReference type="EMBL" id="PYXZ01000004">
    <property type="protein sequence ID" value="PUA81111.1"/>
    <property type="molecule type" value="Genomic_DNA"/>
</dbReference>
<keyword evidence="4" id="KW-1185">Reference proteome</keyword>
<dbReference type="OrthoDB" id="9811121at2"/>
<sequence length="276" mass="30098">MPSVRVAVAQSSISPDPRVNGATIRSVVRAAAAQGARLVQLPEGALSGYAKAQVRSWDDVDWAVVDDELDRVRAAAREAGVWVVLGSAHRLGAPHRPHNSVYVISDRGELVDRYDKRMCSHTEVSDFYTPGFESVVFEVDGLRFGVAVCIEVNFPELFADYERAGVDCVLLSAYPVDSVFATKARAHAAINCYWVGLSAPAETRELFASALIGPDGRCLAEVSSGSDLVVGDIDTDDPDFHVALDLARPWRARARVGDIYAERRVDDVRSRERTVP</sequence>
<dbReference type="PROSITE" id="PS50263">
    <property type="entry name" value="CN_HYDROLASE"/>
    <property type="match status" value="1"/>
</dbReference>
<dbReference type="Gene3D" id="3.60.110.10">
    <property type="entry name" value="Carbon-nitrogen hydrolase"/>
    <property type="match status" value="1"/>
</dbReference>
<dbReference type="InterPro" id="IPR036526">
    <property type="entry name" value="C-N_Hydrolase_sf"/>
</dbReference>
<dbReference type="InterPro" id="IPR050345">
    <property type="entry name" value="Aliph_Amidase/BUP"/>
</dbReference>
<dbReference type="PANTHER" id="PTHR43674">
    <property type="entry name" value="NITRILASE C965.09-RELATED"/>
    <property type="match status" value="1"/>
</dbReference>
<evidence type="ECO:0000313" key="4">
    <source>
        <dbReference type="Proteomes" id="UP000244867"/>
    </source>
</evidence>
<feature type="domain" description="CN hydrolase" evidence="2">
    <location>
        <begin position="4"/>
        <end position="235"/>
    </location>
</feature>
<dbReference type="SUPFAM" id="SSF56317">
    <property type="entry name" value="Carbon-nitrogen hydrolase"/>
    <property type="match status" value="1"/>
</dbReference>
<evidence type="ECO:0000313" key="3">
    <source>
        <dbReference type="EMBL" id="PUA81111.1"/>
    </source>
</evidence>
<organism evidence="3 4">
    <name type="scientific">Nocardioides currus</name>
    <dbReference type="NCBI Taxonomy" id="2133958"/>
    <lineage>
        <taxon>Bacteria</taxon>
        <taxon>Bacillati</taxon>
        <taxon>Actinomycetota</taxon>
        <taxon>Actinomycetes</taxon>
        <taxon>Propionibacteriales</taxon>
        <taxon>Nocardioidaceae</taxon>
        <taxon>Nocardioides</taxon>
    </lineage>
</organism>
<dbReference type="InterPro" id="IPR003010">
    <property type="entry name" value="C-N_Hydrolase"/>
</dbReference>
<dbReference type="CDD" id="cd07197">
    <property type="entry name" value="nitrilase"/>
    <property type="match status" value="1"/>
</dbReference>
<proteinExistence type="predicted"/>
<protein>
    <submittedName>
        <fullName evidence="3">Carbon-nitrogen hydrolase family protein</fullName>
    </submittedName>
</protein>
<comment type="caution">
    <text evidence="3">The sequence shown here is derived from an EMBL/GenBank/DDBJ whole genome shotgun (WGS) entry which is preliminary data.</text>
</comment>
<evidence type="ECO:0000256" key="1">
    <source>
        <dbReference type="ARBA" id="ARBA00022801"/>
    </source>
</evidence>
<gene>
    <name evidence="3" type="ORF">C7S10_11085</name>
</gene>
<keyword evidence="1 3" id="KW-0378">Hydrolase</keyword>
<dbReference type="Proteomes" id="UP000244867">
    <property type="component" value="Unassembled WGS sequence"/>
</dbReference>
<accession>A0A2R7YXP8</accession>
<reference evidence="3 4" key="1">
    <citation type="submission" date="2018-03" db="EMBL/GenBank/DDBJ databases">
        <authorList>
            <person name="Keele B.F."/>
        </authorList>
    </citation>
    <scope>NUCLEOTIDE SEQUENCE [LARGE SCALE GENOMIC DNA]</scope>
    <source>
        <strain evidence="3 4">IB-3</strain>
    </source>
</reference>
<dbReference type="GO" id="GO:0016811">
    <property type="term" value="F:hydrolase activity, acting on carbon-nitrogen (but not peptide) bonds, in linear amides"/>
    <property type="evidence" value="ECO:0007669"/>
    <property type="project" value="TreeGrafter"/>
</dbReference>
<dbReference type="RefSeq" id="WP_108344679.1">
    <property type="nucleotide sequence ID" value="NZ_PYXZ01000004.1"/>
</dbReference>
<dbReference type="AlphaFoldDB" id="A0A2R7YXP8"/>
<evidence type="ECO:0000259" key="2">
    <source>
        <dbReference type="PROSITE" id="PS50263"/>
    </source>
</evidence>
<name>A0A2R7YXP8_9ACTN</name>
<dbReference type="Pfam" id="PF00795">
    <property type="entry name" value="CN_hydrolase"/>
    <property type="match status" value="1"/>
</dbReference>
<dbReference type="PANTHER" id="PTHR43674:SF16">
    <property type="entry name" value="CARBON-NITROGEN FAMILY, PUTATIVE (AFU_ORTHOLOGUE AFUA_5G02350)-RELATED"/>
    <property type="match status" value="1"/>
</dbReference>